<dbReference type="PANTHER" id="PTHR46268:SF15">
    <property type="entry name" value="UNIVERSAL STRESS PROTEIN HP_0031"/>
    <property type="match status" value="1"/>
</dbReference>
<comment type="caution">
    <text evidence="3">The sequence shown here is derived from an EMBL/GenBank/DDBJ whole genome shotgun (WGS) entry which is preliminary data.</text>
</comment>
<reference evidence="4" key="1">
    <citation type="journal article" date="2019" name="Int. J. Syst. Evol. Microbiol.">
        <title>The Global Catalogue of Microorganisms (GCM) 10K type strain sequencing project: providing services to taxonomists for standard genome sequencing and annotation.</title>
        <authorList>
            <consortium name="The Broad Institute Genomics Platform"/>
            <consortium name="The Broad Institute Genome Sequencing Center for Infectious Disease"/>
            <person name="Wu L."/>
            <person name="Ma J."/>
        </authorList>
    </citation>
    <scope>NUCLEOTIDE SEQUENCE [LARGE SCALE GENOMIC DNA]</scope>
    <source>
        <strain evidence="4">JCM 17804</strain>
    </source>
</reference>
<proteinExistence type="inferred from homology"/>
<dbReference type="Proteomes" id="UP001500975">
    <property type="component" value="Unassembled WGS sequence"/>
</dbReference>
<evidence type="ECO:0000313" key="3">
    <source>
        <dbReference type="EMBL" id="GAA4340311.1"/>
    </source>
</evidence>
<dbReference type="Pfam" id="PF00582">
    <property type="entry name" value="Usp"/>
    <property type="match status" value="1"/>
</dbReference>
<comment type="similarity">
    <text evidence="1">Belongs to the universal stress protein A family.</text>
</comment>
<feature type="domain" description="UspA" evidence="2">
    <location>
        <begin position="1"/>
        <end position="148"/>
    </location>
</feature>
<dbReference type="PRINTS" id="PR01438">
    <property type="entry name" value="UNVRSLSTRESS"/>
</dbReference>
<dbReference type="Gene3D" id="3.40.50.620">
    <property type="entry name" value="HUPs"/>
    <property type="match status" value="1"/>
</dbReference>
<protein>
    <submittedName>
        <fullName evidence="3">Universal stress protein</fullName>
    </submittedName>
</protein>
<dbReference type="InterPro" id="IPR006016">
    <property type="entry name" value="UspA"/>
</dbReference>
<organism evidence="3 4">
    <name type="scientific">Variovorax defluvii</name>
    <dbReference type="NCBI Taxonomy" id="913761"/>
    <lineage>
        <taxon>Bacteria</taxon>
        <taxon>Pseudomonadati</taxon>
        <taxon>Pseudomonadota</taxon>
        <taxon>Betaproteobacteria</taxon>
        <taxon>Burkholderiales</taxon>
        <taxon>Comamonadaceae</taxon>
        <taxon>Variovorax</taxon>
    </lineage>
</organism>
<accession>A0ABP8HJQ6</accession>
<dbReference type="PANTHER" id="PTHR46268">
    <property type="entry name" value="STRESS RESPONSE PROTEIN NHAX"/>
    <property type="match status" value="1"/>
</dbReference>
<dbReference type="InterPro" id="IPR006015">
    <property type="entry name" value="Universal_stress_UspA"/>
</dbReference>
<evidence type="ECO:0000256" key="1">
    <source>
        <dbReference type="ARBA" id="ARBA00008791"/>
    </source>
</evidence>
<dbReference type="SUPFAM" id="SSF52402">
    <property type="entry name" value="Adenine nucleotide alpha hydrolases-like"/>
    <property type="match status" value="1"/>
</dbReference>
<dbReference type="RefSeq" id="WP_345537613.1">
    <property type="nucleotide sequence ID" value="NZ_BAABGJ010000016.1"/>
</dbReference>
<dbReference type="CDD" id="cd00293">
    <property type="entry name" value="USP-like"/>
    <property type="match status" value="1"/>
</dbReference>
<evidence type="ECO:0000259" key="2">
    <source>
        <dbReference type="Pfam" id="PF00582"/>
    </source>
</evidence>
<gene>
    <name evidence="3" type="ORF">GCM10023165_20200</name>
</gene>
<dbReference type="InterPro" id="IPR014729">
    <property type="entry name" value="Rossmann-like_a/b/a_fold"/>
</dbReference>
<name>A0ABP8HJQ6_9BURK</name>
<dbReference type="EMBL" id="BAABGJ010000016">
    <property type="protein sequence ID" value="GAA4340311.1"/>
    <property type="molecule type" value="Genomic_DNA"/>
</dbReference>
<sequence>MYERILVATDGSELSDLAVNSAIDLALLTNAELVAVRVVHHYPTGYFEGSLLLTQMEVKRMQSEADAEAQRVVDAVKAKAEARGVRSTLAVVMKSELVAEAIIEAARVHKSELIVMASHGRRGLKRLLMGSETLHVLTHSHTPVLVLR</sequence>
<evidence type="ECO:0000313" key="4">
    <source>
        <dbReference type="Proteomes" id="UP001500975"/>
    </source>
</evidence>
<keyword evidence="4" id="KW-1185">Reference proteome</keyword>